<reference evidence="7 8" key="1">
    <citation type="submission" date="2019-03" db="EMBL/GenBank/DDBJ databases">
        <title>Freshwater and sediment microbial communities from various areas in North America, analyzing microbe dynamics in response to fracking.</title>
        <authorList>
            <person name="Lamendella R."/>
        </authorList>
    </citation>
    <scope>NUCLEOTIDE SEQUENCE [LARGE SCALE GENOMIC DNA]</scope>
    <source>
        <strain evidence="7 8">18_TX</strain>
    </source>
</reference>
<comment type="function">
    <text evidence="5">Member of a network of 50S ribosomal subunit biogenesis factors which assembles along the 30S-50S interface, preventing incorrect 23S rRNA structures from forming. Promotes peptidyl transferase center (PTC) maturation.</text>
</comment>
<keyword evidence="8" id="KW-1185">Reference proteome</keyword>
<comment type="similarity">
    <text evidence="5">Belongs to the DarP family.</text>
</comment>
<keyword evidence="1 5" id="KW-0963">Cytoplasm</keyword>
<dbReference type="InterPro" id="IPR006839">
    <property type="entry name" value="DarP"/>
</dbReference>
<evidence type="ECO:0000256" key="3">
    <source>
        <dbReference type="ARBA" id="ARBA00022730"/>
    </source>
</evidence>
<dbReference type="EMBL" id="SNXI01000008">
    <property type="protein sequence ID" value="TDP32732.1"/>
    <property type="molecule type" value="Genomic_DNA"/>
</dbReference>
<evidence type="ECO:0000313" key="8">
    <source>
        <dbReference type="Proteomes" id="UP000295531"/>
    </source>
</evidence>
<dbReference type="SUPFAM" id="SSF158710">
    <property type="entry name" value="PSPTO4464-like"/>
    <property type="match status" value="1"/>
</dbReference>
<comment type="caution">
    <text evidence="7">The sequence shown here is derived from an EMBL/GenBank/DDBJ whole genome shotgun (WGS) entry which is preliminary data.</text>
</comment>
<dbReference type="PIRSF" id="PIRSF016183">
    <property type="entry name" value="UCP016183"/>
    <property type="match status" value="1"/>
</dbReference>
<dbReference type="NCBIfam" id="NF003593">
    <property type="entry name" value="PRK05255.1-1"/>
    <property type="match status" value="1"/>
</dbReference>
<dbReference type="GO" id="GO:1902626">
    <property type="term" value="P:assembly of large subunit precursor of preribosome"/>
    <property type="evidence" value="ECO:0007669"/>
    <property type="project" value="UniProtKB-UniRule"/>
</dbReference>
<organism evidence="7 8">
    <name type="scientific">Idiomarina aquatica</name>
    <dbReference type="NCBI Taxonomy" id="1327752"/>
    <lineage>
        <taxon>Bacteria</taxon>
        <taxon>Pseudomonadati</taxon>
        <taxon>Pseudomonadota</taxon>
        <taxon>Gammaproteobacteria</taxon>
        <taxon>Alteromonadales</taxon>
        <taxon>Idiomarinaceae</taxon>
        <taxon>Idiomarina</taxon>
    </lineage>
</organism>
<evidence type="ECO:0000256" key="5">
    <source>
        <dbReference type="HAMAP-Rule" id="MF_00765"/>
    </source>
</evidence>
<gene>
    <name evidence="5" type="primary">darP</name>
    <name evidence="7" type="ORF">DEU29_10877</name>
</gene>
<dbReference type="HAMAP" id="MF_00765">
    <property type="entry name" value="DarP"/>
    <property type="match status" value="1"/>
</dbReference>
<dbReference type="Pfam" id="PF04751">
    <property type="entry name" value="DarP"/>
    <property type="match status" value="1"/>
</dbReference>
<dbReference type="PANTHER" id="PTHR38101:SF1">
    <property type="entry name" value="UPF0307 PROTEIN YJGA"/>
    <property type="match status" value="1"/>
</dbReference>
<dbReference type="RefSeq" id="WP_133539784.1">
    <property type="nucleotide sequence ID" value="NZ_SNXI01000008.1"/>
</dbReference>
<feature type="compositionally biased region" description="Acidic residues" evidence="6">
    <location>
        <begin position="1"/>
        <end position="13"/>
    </location>
</feature>
<evidence type="ECO:0000256" key="2">
    <source>
        <dbReference type="ARBA" id="ARBA00022517"/>
    </source>
</evidence>
<protein>
    <recommendedName>
        <fullName evidence="5">Dual-action ribosomal maturation protein DarP</fullName>
    </recommendedName>
    <alternativeName>
        <fullName evidence="5">Large ribosomal subunit assembly factor DarP</fullName>
    </alternativeName>
</protein>
<dbReference type="PANTHER" id="PTHR38101">
    <property type="entry name" value="UPF0307 PROTEIN YJGA"/>
    <property type="match status" value="1"/>
</dbReference>
<dbReference type="AlphaFoldDB" id="A0A4V3CN49"/>
<evidence type="ECO:0000256" key="4">
    <source>
        <dbReference type="ARBA" id="ARBA00022884"/>
    </source>
</evidence>
<keyword evidence="4 5" id="KW-0694">RNA-binding</keyword>
<proteinExistence type="inferred from homology"/>
<evidence type="ECO:0000313" key="7">
    <source>
        <dbReference type="EMBL" id="TDP32732.1"/>
    </source>
</evidence>
<dbReference type="GO" id="GO:0019843">
    <property type="term" value="F:rRNA binding"/>
    <property type="evidence" value="ECO:0007669"/>
    <property type="project" value="UniProtKB-UniRule"/>
</dbReference>
<dbReference type="InterPro" id="IPR023153">
    <property type="entry name" value="DarP_sf"/>
</dbReference>
<evidence type="ECO:0000256" key="1">
    <source>
        <dbReference type="ARBA" id="ARBA00022490"/>
    </source>
</evidence>
<dbReference type="Proteomes" id="UP000295531">
    <property type="component" value="Unassembled WGS sequence"/>
</dbReference>
<dbReference type="CDD" id="cd16331">
    <property type="entry name" value="YjgA-like"/>
    <property type="match status" value="1"/>
</dbReference>
<keyword evidence="2 5" id="KW-0690">Ribosome biogenesis</keyword>
<name>A0A4V3CN49_9GAMM</name>
<dbReference type="Gene3D" id="1.10.60.30">
    <property type="entry name" value="PSPTO4464-like domains"/>
    <property type="match status" value="2"/>
</dbReference>
<evidence type="ECO:0000256" key="6">
    <source>
        <dbReference type="SAM" id="MobiDB-lite"/>
    </source>
</evidence>
<dbReference type="GO" id="GO:0043022">
    <property type="term" value="F:ribosome binding"/>
    <property type="evidence" value="ECO:0007669"/>
    <property type="project" value="UniProtKB-UniRule"/>
</dbReference>
<sequence>MTAPDNDTDYTSDDDQHISKSQIKREAEALQKLGTDLIKLTDTQLKQIPLDDELRDAILLARRIQKKHEGFRRQLQFIGKLMRQRDPAPVQAALDDLNGRHQKEVAEFHEIEQWRDRIVQEGAVAIDEFCQQYPQASRDELLSLHGEHLQQQEHNKPPMASRRVFVILRKIMR</sequence>
<comment type="subcellular location">
    <subcellularLocation>
        <location evidence="5">Cytoplasm</location>
    </subcellularLocation>
    <text evidence="5">Associates with late stage pre-50S ribosomal subunits.</text>
</comment>
<accession>A0A4V3CN49</accession>
<feature type="region of interest" description="Disordered" evidence="6">
    <location>
        <begin position="1"/>
        <end position="22"/>
    </location>
</feature>
<keyword evidence="3 5" id="KW-0699">rRNA-binding</keyword>
<dbReference type="OrthoDB" id="5293604at2"/>
<dbReference type="GO" id="GO:0005829">
    <property type="term" value="C:cytosol"/>
    <property type="evidence" value="ECO:0007669"/>
    <property type="project" value="TreeGrafter"/>
</dbReference>